<feature type="compositionally biased region" description="Basic and acidic residues" evidence="4">
    <location>
        <begin position="170"/>
        <end position="181"/>
    </location>
</feature>
<dbReference type="GO" id="GO:0005096">
    <property type="term" value="F:GTPase activator activity"/>
    <property type="evidence" value="ECO:0007669"/>
    <property type="project" value="UniProtKB-KW"/>
</dbReference>
<organism evidence="7 8">
    <name type="scientific">Dermatophagoides farinae</name>
    <name type="common">American house dust mite</name>
    <dbReference type="NCBI Taxonomy" id="6954"/>
    <lineage>
        <taxon>Eukaryota</taxon>
        <taxon>Metazoa</taxon>
        <taxon>Ecdysozoa</taxon>
        <taxon>Arthropoda</taxon>
        <taxon>Chelicerata</taxon>
        <taxon>Arachnida</taxon>
        <taxon>Acari</taxon>
        <taxon>Acariformes</taxon>
        <taxon>Sarcoptiformes</taxon>
        <taxon>Astigmata</taxon>
        <taxon>Psoroptidia</taxon>
        <taxon>Analgoidea</taxon>
        <taxon>Pyroglyphidae</taxon>
        <taxon>Dermatophagoidinae</taxon>
        <taxon>Dermatophagoides</taxon>
    </lineage>
</organism>
<feature type="compositionally biased region" description="Basic residues" evidence="4">
    <location>
        <begin position="350"/>
        <end position="363"/>
    </location>
</feature>
<feature type="compositionally biased region" description="Low complexity" evidence="4">
    <location>
        <begin position="1"/>
        <end position="15"/>
    </location>
</feature>
<dbReference type="Pfam" id="PF00130">
    <property type="entry name" value="C1_1"/>
    <property type="match status" value="1"/>
</dbReference>
<dbReference type="SMART" id="SM00109">
    <property type="entry name" value="C1"/>
    <property type="match status" value="1"/>
</dbReference>
<evidence type="ECO:0000313" key="7">
    <source>
        <dbReference type="EMBL" id="KAH9516264.1"/>
    </source>
</evidence>
<feature type="compositionally biased region" description="Basic and acidic residues" evidence="4">
    <location>
        <begin position="340"/>
        <end position="349"/>
    </location>
</feature>
<dbReference type="SMART" id="SM00324">
    <property type="entry name" value="RhoGAP"/>
    <property type="match status" value="1"/>
</dbReference>
<dbReference type="SUPFAM" id="SSF57889">
    <property type="entry name" value="Cysteine-rich domain"/>
    <property type="match status" value="1"/>
</dbReference>
<dbReference type="InterPro" id="IPR002219">
    <property type="entry name" value="PKC_DAG/PE"/>
</dbReference>
<protein>
    <submittedName>
        <fullName evidence="7">Rho GTPase-activating protein 45 [Cleaved into: Minor histocompatibility antigen HA-1]</fullName>
    </submittedName>
</protein>
<evidence type="ECO:0000256" key="2">
    <source>
        <dbReference type="ARBA" id="ARBA00022723"/>
    </source>
</evidence>
<feature type="domain" description="Phorbol-ester/DAG-type" evidence="5">
    <location>
        <begin position="368"/>
        <end position="415"/>
    </location>
</feature>
<dbReference type="SUPFAM" id="SSF48350">
    <property type="entry name" value="GTPase activation domain, GAP"/>
    <property type="match status" value="1"/>
</dbReference>
<comment type="caution">
    <text evidence="7">The sequence shown here is derived from an EMBL/GenBank/DDBJ whole genome shotgun (WGS) entry which is preliminary data.</text>
</comment>
<dbReference type="InterPro" id="IPR008936">
    <property type="entry name" value="Rho_GTPase_activation_prot"/>
</dbReference>
<dbReference type="AlphaFoldDB" id="A0A922HX30"/>
<reference evidence="7" key="1">
    <citation type="submission" date="2013-05" db="EMBL/GenBank/DDBJ databases">
        <authorList>
            <person name="Yim A.K.Y."/>
            <person name="Chan T.F."/>
            <person name="Ji K.M."/>
            <person name="Liu X.Y."/>
            <person name="Zhou J.W."/>
            <person name="Li R.Q."/>
            <person name="Yang K.Y."/>
            <person name="Li J."/>
            <person name="Li M."/>
            <person name="Law P.T.W."/>
            <person name="Wu Y.L."/>
            <person name="Cai Z.L."/>
            <person name="Qin H."/>
            <person name="Bao Y."/>
            <person name="Leung R.K.K."/>
            <person name="Ng P.K.S."/>
            <person name="Zou J."/>
            <person name="Zhong X.J."/>
            <person name="Ran P.X."/>
            <person name="Zhong N.S."/>
            <person name="Liu Z.G."/>
            <person name="Tsui S.K.W."/>
        </authorList>
    </citation>
    <scope>NUCLEOTIDE SEQUENCE</scope>
    <source>
        <strain evidence="7">Derf</strain>
        <tissue evidence="7">Whole organism</tissue>
    </source>
</reference>
<feature type="compositionally biased region" description="Low complexity" evidence="4">
    <location>
        <begin position="771"/>
        <end position="791"/>
    </location>
</feature>
<dbReference type="InterPro" id="IPR046349">
    <property type="entry name" value="C1-like_sf"/>
</dbReference>
<feature type="compositionally biased region" description="Low complexity" evidence="4">
    <location>
        <begin position="231"/>
        <end position="243"/>
    </location>
</feature>
<dbReference type="InterPro" id="IPR000198">
    <property type="entry name" value="RhoGAP_dom"/>
</dbReference>
<dbReference type="Proteomes" id="UP000790347">
    <property type="component" value="Unassembled WGS sequence"/>
</dbReference>
<evidence type="ECO:0000259" key="5">
    <source>
        <dbReference type="PROSITE" id="PS50081"/>
    </source>
</evidence>
<dbReference type="InterPro" id="IPR051025">
    <property type="entry name" value="RhoGAP"/>
</dbReference>
<evidence type="ECO:0000256" key="4">
    <source>
        <dbReference type="SAM" id="MobiDB-lite"/>
    </source>
</evidence>
<feature type="region of interest" description="Disordered" evidence="4">
    <location>
        <begin position="82"/>
        <end position="105"/>
    </location>
</feature>
<feature type="region of interest" description="Disordered" evidence="4">
    <location>
        <begin position="138"/>
        <end position="196"/>
    </location>
</feature>
<name>A0A922HX30_DERFA</name>
<feature type="compositionally biased region" description="Polar residues" evidence="4">
    <location>
        <begin position="259"/>
        <end position="292"/>
    </location>
</feature>
<keyword evidence="2" id="KW-0479">Metal-binding</keyword>
<dbReference type="PROSITE" id="PS50081">
    <property type="entry name" value="ZF_DAG_PE_2"/>
    <property type="match status" value="1"/>
</dbReference>
<feature type="region of interest" description="Disordered" evidence="4">
    <location>
        <begin position="231"/>
        <end position="369"/>
    </location>
</feature>
<dbReference type="Gene3D" id="3.30.60.20">
    <property type="match status" value="1"/>
</dbReference>
<evidence type="ECO:0000256" key="1">
    <source>
        <dbReference type="ARBA" id="ARBA00022468"/>
    </source>
</evidence>
<evidence type="ECO:0000259" key="6">
    <source>
        <dbReference type="PROSITE" id="PS50238"/>
    </source>
</evidence>
<sequence>MSTSSPTSTTHSNNTINVKVDCKNNDPHRTDMQKIEQVAIHNSNPTPSIISSATPRVVHFAESLDHESEEKNDYSVYHTTSVSERPLSAKQENESNPTQSSSYSSMYLSPQELPFQLLSRSSPNSPIGSNVSIVGSLMSHGSNGRKSNIGGNGGGSTNWRLRTKYYSKRRGQERSIDRERQPSICSDSETDSINGQQKIGKHIYSHTKDILKSCGNTKKWSLPLPMVIRSSESDSASSSWSARSADEATEDERSPVPSPSASTHSNEEYLTTISGNESNNIKSQALSPTTSDKMSELSKKSEIIIVSQPDKNMETNKKHTSSLSSMPATTSMDASSNIMVHEDSESSKSKKDKGKSRRKKKMSRAAESHSFQRMKTTNYGRCIICDAYVYFWGFECTQCQLICHKKCLKKMAIMCPQAPLPPRSSILNMELDSLSSDEMVPLLVQKCTMEIERRAITRPGIYRMTGVASRVEKLLKSFESGPHLIDLTDVSANDLTSVLKVFLRELKIPLISNIVYKDFIDLGRIYRLDSDISQDGLTIGGTSQLIQKIHIALNQLTPHHRATLKHMIQHLTHVVEHQEQNNMSPAALGIIFAPTFFRPRDTINDLQTEVFEAAPQARIIELMIRFYIQIFEMETDLIDEPVTNLSSLSLHQQKESVTCTIKEPIATLSTSLSLSSSTMTHQNRNFEQQLDNSSLTSATKPISTSQPLSTSTIVNQTSFVLSPPLTSINPSISIKKDSSFKQQALENNNESTSNHHSQFQRNNQIIDRLSSPSISTSSSATTNTSSSESHTPQTRTRQCYNCSRTTTFTFD</sequence>
<dbReference type="PROSITE" id="PS50238">
    <property type="entry name" value="RHOGAP"/>
    <property type="match status" value="1"/>
</dbReference>
<dbReference type="PANTHER" id="PTHR15228">
    <property type="entry name" value="SPERMATHECAL PHYSIOLOGY VARIANT"/>
    <property type="match status" value="1"/>
</dbReference>
<dbReference type="GO" id="GO:0051056">
    <property type="term" value="P:regulation of small GTPase mediated signal transduction"/>
    <property type="evidence" value="ECO:0007669"/>
    <property type="project" value="UniProtKB-ARBA"/>
</dbReference>
<feature type="compositionally biased region" description="Polar residues" evidence="4">
    <location>
        <begin position="321"/>
        <end position="338"/>
    </location>
</feature>
<reference evidence="7" key="2">
    <citation type="journal article" date="2022" name="Res Sq">
        <title>Comparative Genomics Reveals Insights into the Divergent Evolution of Astigmatic Mites and Household Pest Adaptations.</title>
        <authorList>
            <person name="Xiong Q."/>
            <person name="Wan A.T.-Y."/>
            <person name="Liu X.-Y."/>
            <person name="Fung C.S.-H."/>
            <person name="Xiao X."/>
            <person name="Malainual N."/>
            <person name="Hou J."/>
            <person name="Wang L."/>
            <person name="Wang M."/>
            <person name="Yang K."/>
            <person name="Cui Y."/>
            <person name="Leung E."/>
            <person name="Nong W."/>
            <person name="Shin S.-K."/>
            <person name="Au S."/>
            <person name="Jeong K.Y."/>
            <person name="Chew F.T."/>
            <person name="Hui J."/>
            <person name="Leung T.F."/>
            <person name="Tungtrongchitr A."/>
            <person name="Zhong N."/>
            <person name="Liu Z."/>
            <person name="Tsui S."/>
        </authorList>
    </citation>
    <scope>NUCLEOTIDE SEQUENCE</scope>
    <source>
        <strain evidence="7">Derf</strain>
        <tissue evidence="7">Whole organism</tissue>
    </source>
</reference>
<feature type="compositionally biased region" description="Low complexity" evidence="4">
    <location>
        <begin position="94"/>
        <end position="105"/>
    </location>
</feature>
<proteinExistence type="predicted"/>
<dbReference type="Pfam" id="PF00620">
    <property type="entry name" value="RhoGAP"/>
    <property type="match status" value="1"/>
</dbReference>
<dbReference type="EMBL" id="ASGP02000003">
    <property type="protein sequence ID" value="KAH9516264.1"/>
    <property type="molecule type" value="Genomic_DNA"/>
</dbReference>
<feature type="compositionally biased region" description="Low complexity" evidence="4">
    <location>
        <begin position="746"/>
        <end position="757"/>
    </location>
</feature>
<feature type="compositionally biased region" description="Basic and acidic residues" evidence="4">
    <location>
        <begin position="293"/>
        <end position="302"/>
    </location>
</feature>
<feature type="region of interest" description="Disordered" evidence="4">
    <location>
        <begin position="1"/>
        <end position="28"/>
    </location>
</feature>
<dbReference type="GO" id="GO:0046872">
    <property type="term" value="F:metal ion binding"/>
    <property type="evidence" value="ECO:0007669"/>
    <property type="project" value="UniProtKB-KW"/>
</dbReference>
<keyword evidence="3" id="KW-0862">Zinc</keyword>
<accession>A0A922HX30</accession>
<dbReference type="Gene3D" id="1.10.555.10">
    <property type="entry name" value="Rho GTPase activation protein"/>
    <property type="match status" value="1"/>
</dbReference>
<gene>
    <name evidence="7" type="primary">HMHA1_2</name>
    <name evidence="7" type="ORF">DERF_007018</name>
</gene>
<keyword evidence="1" id="KW-0343">GTPase activation</keyword>
<evidence type="ECO:0000256" key="3">
    <source>
        <dbReference type="ARBA" id="ARBA00022833"/>
    </source>
</evidence>
<feature type="compositionally biased region" description="Polar residues" evidence="4">
    <location>
        <begin position="183"/>
        <end position="196"/>
    </location>
</feature>
<evidence type="ECO:0000313" key="8">
    <source>
        <dbReference type="Proteomes" id="UP000790347"/>
    </source>
</evidence>
<dbReference type="GO" id="GO:0007165">
    <property type="term" value="P:signal transduction"/>
    <property type="evidence" value="ECO:0007669"/>
    <property type="project" value="InterPro"/>
</dbReference>
<feature type="region of interest" description="Disordered" evidence="4">
    <location>
        <begin position="739"/>
        <end position="759"/>
    </location>
</feature>
<keyword evidence="8" id="KW-1185">Reference proteome</keyword>
<dbReference type="CDD" id="cd20816">
    <property type="entry name" value="C1_GMIP-like"/>
    <property type="match status" value="1"/>
</dbReference>
<feature type="domain" description="Rho-GAP" evidence="6">
    <location>
        <begin position="429"/>
        <end position="631"/>
    </location>
</feature>
<dbReference type="PROSITE" id="PS00479">
    <property type="entry name" value="ZF_DAG_PE_1"/>
    <property type="match status" value="1"/>
</dbReference>
<feature type="region of interest" description="Disordered" evidence="4">
    <location>
        <begin position="771"/>
        <end position="797"/>
    </location>
</feature>
<dbReference type="PANTHER" id="PTHR15228:SF25">
    <property type="entry name" value="F-BAR DOMAIN-CONTAINING PROTEIN"/>
    <property type="match status" value="1"/>
</dbReference>
<feature type="region of interest" description="Disordered" evidence="4">
    <location>
        <begin position="686"/>
        <end position="708"/>
    </location>
</feature>